<gene>
    <name evidence="1" type="ORF">U6C28_09255</name>
</gene>
<evidence type="ECO:0008006" key="3">
    <source>
        <dbReference type="Google" id="ProtNLM"/>
    </source>
</evidence>
<proteinExistence type="predicted"/>
<dbReference type="RefSeq" id="WP_322611509.1">
    <property type="nucleotide sequence ID" value="NZ_JAXLNX010000011.1"/>
</dbReference>
<keyword evidence="2" id="KW-1185">Reference proteome</keyword>
<name>A0ABU5NKB7_9BACI</name>
<evidence type="ECO:0000313" key="1">
    <source>
        <dbReference type="EMBL" id="MEA0976476.1"/>
    </source>
</evidence>
<organism evidence="1 2">
    <name type="scientific">Lysinibacillus irui</name>
    <dbReference type="NCBI Taxonomy" id="2998077"/>
    <lineage>
        <taxon>Bacteria</taxon>
        <taxon>Bacillati</taxon>
        <taxon>Bacillota</taxon>
        <taxon>Bacilli</taxon>
        <taxon>Bacillales</taxon>
        <taxon>Bacillaceae</taxon>
        <taxon>Lysinibacillus</taxon>
    </lineage>
</organism>
<protein>
    <recommendedName>
        <fullName evidence="3">C2H2-type domain-containing protein</fullName>
    </recommendedName>
</protein>
<sequence>MTTKKVELTAEQVVSKEQEVKKLMSMYQITRPEAEVQRAMYDLWYKHYTNDSLTIKERIAMTRTFKNEYADPGKIKLDKAFLRHPATRLKDFSRSCTIGEILGDFIMRIDQVVEREAEYPVHGVEKVFRDTVKDRNRIIGIYSQDEEDRDSAVESVQLRKYGLPKQTVMSAYDMSELSVVQQQSAVGARVIENGIDGEETMSIRKFKRVLRLEKAKAKGYARLYANDGYDYDDALRRIRRLDVKRVRECIECGNVFYAHDNRRHICDLQHGRIQDKVTGEWRRSHQSHCEVENAKKRSQKQRESA</sequence>
<evidence type="ECO:0000313" key="2">
    <source>
        <dbReference type="Proteomes" id="UP001289615"/>
    </source>
</evidence>
<accession>A0ABU5NKB7</accession>
<dbReference type="Proteomes" id="UP001289615">
    <property type="component" value="Unassembled WGS sequence"/>
</dbReference>
<reference evidence="1 2" key="1">
    <citation type="submission" date="2023-12" db="EMBL/GenBank/DDBJ databases">
        <title>Genome comparison identifies genes involved in endophytic behavior of Lysinibacillus irui and provides insights into its role as a plant-growth promoting bacterium.</title>
        <authorList>
            <person name="Hilario S."/>
            <person name="Matos I."/>
            <person name="Goncalves M.F.M."/>
            <person name="Pardo C.A."/>
            <person name="Santos M.J."/>
        </authorList>
    </citation>
    <scope>NUCLEOTIDE SEQUENCE [LARGE SCALE GENOMIC DNA]</scope>
    <source>
        <strain evidence="1 2">B3</strain>
    </source>
</reference>
<dbReference type="EMBL" id="JAXUIA010000006">
    <property type="protein sequence ID" value="MEA0976476.1"/>
    <property type="molecule type" value="Genomic_DNA"/>
</dbReference>
<comment type="caution">
    <text evidence="1">The sequence shown here is derived from an EMBL/GenBank/DDBJ whole genome shotgun (WGS) entry which is preliminary data.</text>
</comment>